<dbReference type="GO" id="GO:0016747">
    <property type="term" value="F:acyltransferase activity, transferring groups other than amino-acyl groups"/>
    <property type="evidence" value="ECO:0007669"/>
    <property type="project" value="InterPro"/>
</dbReference>
<comment type="caution">
    <text evidence="2">The sequence shown here is derived from an EMBL/GenBank/DDBJ whole genome shotgun (WGS) entry which is preliminary data.</text>
</comment>
<dbReference type="InterPro" id="IPR020573">
    <property type="entry name" value="UDP_GlcNAc_AcTrfase_non-rep"/>
</dbReference>
<dbReference type="EC" id="2.3.1.-" evidence="2"/>
<dbReference type="Gene3D" id="3.40.1390.10">
    <property type="entry name" value="MurE/MurF, N-terminal domain"/>
    <property type="match status" value="1"/>
</dbReference>
<evidence type="ECO:0000259" key="1">
    <source>
        <dbReference type="Pfam" id="PF04613"/>
    </source>
</evidence>
<feature type="domain" description="UDP-3-O-[3-hydroxymyristoyl] glucosamine N-acyltransferase non-repeat region" evidence="1">
    <location>
        <begin position="22"/>
        <end position="81"/>
    </location>
</feature>
<proteinExistence type="predicted"/>
<dbReference type="Pfam" id="PF04613">
    <property type="entry name" value="LpxD"/>
    <property type="match status" value="1"/>
</dbReference>
<dbReference type="GO" id="GO:0009245">
    <property type="term" value="P:lipid A biosynthetic process"/>
    <property type="evidence" value="ECO:0007669"/>
    <property type="project" value="InterPro"/>
</dbReference>
<name>A0A645H364_9ZZZZ</name>
<reference evidence="2" key="1">
    <citation type="submission" date="2019-08" db="EMBL/GenBank/DDBJ databases">
        <authorList>
            <person name="Kucharzyk K."/>
            <person name="Murdoch R.W."/>
            <person name="Higgins S."/>
            <person name="Loffler F."/>
        </authorList>
    </citation>
    <scope>NUCLEOTIDE SEQUENCE</scope>
</reference>
<dbReference type="GO" id="GO:0016020">
    <property type="term" value="C:membrane"/>
    <property type="evidence" value="ECO:0007669"/>
    <property type="project" value="GOC"/>
</dbReference>
<dbReference type="EMBL" id="VSSQ01084946">
    <property type="protein sequence ID" value="MPN32762.1"/>
    <property type="molecule type" value="Genomic_DNA"/>
</dbReference>
<evidence type="ECO:0000313" key="2">
    <source>
        <dbReference type="EMBL" id="MPN32762.1"/>
    </source>
</evidence>
<keyword evidence="2" id="KW-0012">Acyltransferase</keyword>
<dbReference type="AlphaFoldDB" id="A0A645H364"/>
<accession>A0A645H364</accession>
<sequence length="81" mass="9034">MEFTAPQIADFIQGTIVGDPSVKVKSFSKIEEGQPGTLSFLSNPKYNQYIYDCNASVILVNKDFEPEKEVKGTLIKVENAY</sequence>
<protein>
    <submittedName>
        <fullName evidence="2">UDP-3-O-(3-hydroxymyristoyl)glucosamine N-acyltransferase</fullName>
        <ecNumber evidence="2">2.3.1.-</ecNumber>
    </submittedName>
</protein>
<keyword evidence="2" id="KW-0808">Transferase</keyword>
<organism evidence="2">
    <name type="scientific">bioreactor metagenome</name>
    <dbReference type="NCBI Taxonomy" id="1076179"/>
    <lineage>
        <taxon>unclassified sequences</taxon>
        <taxon>metagenomes</taxon>
        <taxon>ecological metagenomes</taxon>
    </lineage>
</organism>
<gene>
    <name evidence="2" type="primary">lpxD_40</name>
    <name evidence="2" type="ORF">SDC9_180242</name>
</gene>